<organism evidence="1 2">
    <name type="scientific">Desulfatitalea alkaliphila</name>
    <dbReference type="NCBI Taxonomy" id="2929485"/>
    <lineage>
        <taxon>Bacteria</taxon>
        <taxon>Pseudomonadati</taxon>
        <taxon>Thermodesulfobacteriota</taxon>
        <taxon>Desulfobacteria</taxon>
        <taxon>Desulfobacterales</taxon>
        <taxon>Desulfosarcinaceae</taxon>
        <taxon>Desulfatitalea</taxon>
    </lineage>
</organism>
<name>A0AA41UJQ1_9BACT</name>
<dbReference type="AlphaFoldDB" id="A0AA41UJQ1"/>
<sequence length="113" mass="12434">MKILIHSTTLDGEPLEADGIALKGKNCAELVEIMKGQTPFTIEATARDYMHGVLGRIQPDRKLQLPEDPEAAAAEFLTLLGKHGLVEFLPDDAFIDLPPEDTFDKEDDLCADK</sequence>
<protein>
    <submittedName>
        <fullName evidence="1">Uncharacterized protein</fullName>
    </submittedName>
</protein>
<reference evidence="1" key="1">
    <citation type="submission" date="2022-04" db="EMBL/GenBank/DDBJ databases">
        <title>Desulfatitalea alkaliphila sp. nov., a novel anaerobic sulfate-reducing bacterium isolated from terrestrial mud volcano, Taman Peninsula, Russia.</title>
        <authorList>
            <person name="Khomyakova M.A."/>
            <person name="Merkel A.Y."/>
            <person name="Slobodkin A.I."/>
        </authorList>
    </citation>
    <scope>NUCLEOTIDE SEQUENCE</scope>
    <source>
        <strain evidence="1">M08but</strain>
    </source>
</reference>
<dbReference type="Proteomes" id="UP001165427">
    <property type="component" value="Unassembled WGS sequence"/>
</dbReference>
<dbReference type="EMBL" id="JALJRB010000013">
    <property type="protein sequence ID" value="MCJ8501449.1"/>
    <property type="molecule type" value="Genomic_DNA"/>
</dbReference>
<keyword evidence="2" id="KW-1185">Reference proteome</keyword>
<proteinExistence type="predicted"/>
<comment type="caution">
    <text evidence="1">The sequence shown here is derived from an EMBL/GenBank/DDBJ whole genome shotgun (WGS) entry which is preliminary data.</text>
</comment>
<accession>A0AA41UJQ1</accession>
<evidence type="ECO:0000313" key="2">
    <source>
        <dbReference type="Proteomes" id="UP001165427"/>
    </source>
</evidence>
<gene>
    <name evidence="1" type="ORF">MRX98_12760</name>
</gene>
<dbReference type="RefSeq" id="WP_246909129.1">
    <property type="nucleotide sequence ID" value="NZ_JALJRB010000013.1"/>
</dbReference>
<evidence type="ECO:0000313" key="1">
    <source>
        <dbReference type="EMBL" id="MCJ8501449.1"/>
    </source>
</evidence>